<keyword evidence="2" id="KW-1185">Reference proteome</keyword>
<comment type="caution">
    <text evidence="1">The sequence shown here is derived from an EMBL/GenBank/DDBJ whole genome shotgun (WGS) entry which is preliminary data.</text>
</comment>
<gene>
    <name evidence="1" type="ORF">CDAR_163761</name>
</gene>
<name>A0AAV4RS82_9ARAC</name>
<evidence type="ECO:0000313" key="1">
    <source>
        <dbReference type="EMBL" id="GIY24310.1"/>
    </source>
</evidence>
<dbReference type="EMBL" id="BPLQ01006661">
    <property type="protein sequence ID" value="GIY24310.1"/>
    <property type="molecule type" value="Genomic_DNA"/>
</dbReference>
<evidence type="ECO:0000313" key="2">
    <source>
        <dbReference type="Proteomes" id="UP001054837"/>
    </source>
</evidence>
<sequence length="105" mass="12427">MYRTRISDVIVKYLEVRVLLVNQGLINFEQNKSFLPALAKISKNPSFSPESDIIRFHSRRYSFGFRKEFSIFGETDLRWKKKMLPNMSNSCSYQSSARGNRLRRK</sequence>
<protein>
    <submittedName>
        <fullName evidence="1">Uncharacterized protein</fullName>
    </submittedName>
</protein>
<organism evidence="1 2">
    <name type="scientific">Caerostris darwini</name>
    <dbReference type="NCBI Taxonomy" id="1538125"/>
    <lineage>
        <taxon>Eukaryota</taxon>
        <taxon>Metazoa</taxon>
        <taxon>Ecdysozoa</taxon>
        <taxon>Arthropoda</taxon>
        <taxon>Chelicerata</taxon>
        <taxon>Arachnida</taxon>
        <taxon>Araneae</taxon>
        <taxon>Araneomorphae</taxon>
        <taxon>Entelegynae</taxon>
        <taxon>Araneoidea</taxon>
        <taxon>Araneidae</taxon>
        <taxon>Caerostris</taxon>
    </lineage>
</organism>
<proteinExistence type="predicted"/>
<dbReference type="AlphaFoldDB" id="A0AAV4RS82"/>
<dbReference type="Proteomes" id="UP001054837">
    <property type="component" value="Unassembled WGS sequence"/>
</dbReference>
<accession>A0AAV4RS82</accession>
<reference evidence="1 2" key="1">
    <citation type="submission" date="2021-06" db="EMBL/GenBank/DDBJ databases">
        <title>Caerostris darwini draft genome.</title>
        <authorList>
            <person name="Kono N."/>
            <person name="Arakawa K."/>
        </authorList>
    </citation>
    <scope>NUCLEOTIDE SEQUENCE [LARGE SCALE GENOMIC DNA]</scope>
</reference>